<dbReference type="RefSeq" id="XP_051444073.1">
    <property type="nucleotide sequence ID" value="XM_051589469.1"/>
</dbReference>
<dbReference type="GO" id="GO:0005634">
    <property type="term" value="C:nucleus"/>
    <property type="evidence" value="ECO:0007669"/>
    <property type="project" value="TreeGrafter"/>
</dbReference>
<sequence>MSNTYIELTSRSPILRQSSSQSRSRWQQLVVGAGSAAGTTAAVISEESMKCLKYCLNWLQYAVNHIDQQMSILRNFLVSLATSSNPSSSQTVARPSSSVLSSVKKEIIDTLRKVVEIISKYAGSSLPAHARSAVRSFIINLPGKWALVNESRSTTVSPVASPQMRPYGMETQQPDSNSQEAAVRLLQLGGESVEMLHSVSGIFSDTIDRAELWLDRLRTVKMASAGNEDIKLPALKADEDYSNISLPSLHSVTENQLHHRPGFINMPAHDTDMDY</sequence>
<reference evidence="1" key="1">
    <citation type="submission" date="2021-06" db="EMBL/GenBank/DDBJ databases">
        <authorList>
            <consortium name="DOE Joint Genome Institute"/>
            <person name="Mondo S.J."/>
            <person name="Amses K.R."/>
            <person name="Simmons D.R."/>
            <person name="Longcore J.E."/>
            <person name="Seto K."/>
            <person name="Alves G.H."/>
            <person name="Bonds A.E."/>
            <person name="Quandt C.A."/>
            <person name="Davis W.J."/>
            <person name="Chang Y."/>
            <person name="Letcher P.M."/>
            <person name="Powell M.J."/>
            <person name="Kuo A."/>
            <person name="Labutti K."/>
            <person name="Pangilinan J."/>
            <person name="Andreopoulos W."/>
            <person name="Tritt A."/>
            <person name="Riley R."/>
            <person name="Hundley H."/>
            <person name="Johnson J."/>
            <person name="Lipzen A."/>
            <person name="Barry K."/>
            <person name="Berbee M.L."/>
            <person name="Buchler N.E."/>
            <person name="Grigoriev I.V."/>
            <person name="Spatafora J.W."/>
            <person name="Stajich J.E."/>
            <person name="James T.Y."/>
        </authorList>
    </citation>
    <scope>NUCLEOTIDE SEQUENCE</scope>
    <source>
        <strain evidence="1">AG</strain>
    </source>
</reference>
<accession>A0AAD5E8X9</accession>
<dbReference type="GO" id="GO:0008654">
    <property type="term" value="P:phospholipid biosynthetic process"/>
    <property type="evidence" value="ECO:0007669"/>
    <property type="project" value="TreeGrafter"/>
</dbReference>
<gene>
    <name evidence="1" type="ORF">K450DRAFT_243707</name>
</gene>
<evidence type="ECO:0000313" key="2">
    <source>
        <dbReference type="Proteomes" id="UP001206595"/>
    </source>
</evidence>
<proteinExistence type="predicted"/>
<dbReference type="PANTHER" id="PTHR38406">
    <property type="entry name" value="TRANSCRIPTIONAL REPRESSOR OPI1"/>
    <property type="match status" value="1"/>
</dbReference>
<protein>
    <recommendedName>
        <fullName evidence="3">Transcription factor Opi1-domain-containing protein</fullName>
    </recommendedName>
</protein>
<dbReference type="PANTHER" id="PTHR38406:SF1">
    <property type="entry name" value="TRANSCRIPTIONAL REPRESSOR OPI1"/>
    <property type="match status" value="1"/>
</dbReference>
<dbReference type="GO" id="GO:0005783">
    <property type="term" value="C:endoplasmic reticulum"/>
    <property type="evidence" value="ECO:0007669"/>
    <property type="project" value="TreeGrafter"/>
</dbReference>
<name>A0AAD5E8X9_UMBRA</name>
<dbReference type="Proteomes" id="UP001206595">
    <property type="component" value="Unassembled WGS sequence"/>
</dbReference>
<dbReference type="GO" id="GO:0006357">
    <property type="term" value="P:regulation of transcription by RNA polymerase II"/>
    <property type="evidence" value="ECO:0007669"/>
    <property type="project" value="TreeGrafter"/>
</dbReference>
<dbReference type="InterPro" id="IPR013927">
    <property type="entry name" value="TF_Opi1_Ccg-8"/>
</dbReference>
<organism evidence="1 2">
    <name type="scientific">Umbelopsis ramanniana AG</name>
    <dbReference type="NCBI Taxonomy" id="1314678"/>
    <lineage>
        <taxon>Eukaryota</taxon>
        <taxon>Fungi</taxon>
        <taxon>Fungi incertae sedis</taxon>
        <taxon>Mucoromycota</taxon>
        <taxon>Mucoromycotina</taxon>
        <taxon>Umbelopsidomycetes</taxon>
        <taxon>Umbelopsidales</taxon>
        <taxon>Umbelopsidaceae</taxon>
        <taxon>Umbelopsis</taxon>
    </lineage>
</organism>
<dbReference type="GeneID" id="75914814"/>
<dbReference type="GO" id="GO:0030968">
    <property type="term" value="P:endoplasmic reticulum unfolded protein response"/>
    <property type="evidence" value="ECO:0007669"/>
    <property type="project" value="TreeGrafter"/>
</dbReference>
<evidence type="ECO:0008006" key="3">
    <source>
        <dbReference type="Google" id="ProtNLM"/>
    </source>
</evidence>
<reference evidence="1" key="2">
    <citation type="journal article" date="2022" name="Proc. Natl. Acad. Sci. U.S.A.">
        <title>Diploid-dominant life cycles characterize the early evolution of Fungi.</title>
        <authorList>
            <person name="Amses K.R."/>
            <person name="Simmons D.R."/>
            <person name="Longcore J.E."/>
            <person name="Mondo S.J."/>
            <person name="Seto K."/>
            <person name="Jeronimo G.H."/>
            <person name="Bonds A.E."/>
            <person name="Quandt C.A."/>
            <person name="Davis W.J."/>
            <person name="Chang Y."/>
            <person name="Federici B.A."/>
            <person name="Kuo A."/>
            <person name="LaButti K."/>
            <person name="Pangilinan J."/>
            <person name="Andreopoulos W."/>
            <person name="Tritt A."/>
            <person name="Riley R."/>
            <person name="Hundley H."/>
            <person name="Johnson J."/>
            <person name="Lipzen A."/>
            <person name="Barry K."/>
            <person name="Lang B.F."/>
            <person name="Cuomo C.A."/>
            <person name="Buchler N.E."/>
            <person name="Grigoriev I.V."/>
            <person name="Spatafora J.W."/>
            <person name="Stajich J.E."/>
            <person name="James T.Y."/>
        </authorList>
    </citation>
    <scope>NUCLEOTIDE SEQUENCE</scope>
    <source>
        <strain evidence="1">AG</strain>
    </source>
</reference>
<dbReference type="AlphaFoldDB" id="A0AAD5E8X9"/>
<evidence type="ECO:0000313" key="1">
    <source>
        <dbReference type="EMBL" id="KAI8579069.1"/>
    </source>
</evidence>
<dbReference type="EMBL" id="MU620923">
    <property type="protein sequence ID" value="KAI8579069.1"/>
    <property type="molecule type" value="Genomic_DNA"/>
</dbReference>
<keyword evidence="2" id="KW-1185">Reference proteome</keyword>
<comment type="caution">
    <text evidence="1">The sequence shown here is derived from an EMBL/GenBank/DDBJ whole genome shotgun (WGS) entry which is preliminary data.</text>
</comment>
<dbReference type="GO" id="GO:0003714">
    <property type="term" value="F:transcription corepressor activity"/>
    <property type="evidence" value="ECO:0007669"/>
    <property type="project" value="InterPro"/>
</dbReference>
<dbReference type="Pfam" id="PF08618">
    <property type="entry name" value="Opi1"/>
    <property type="match status" value="1"/>
</dbReference>